<dbReference type="SMART" id="SM00331">
    <property type="entry name" value="PP2C_SIG"/>
    <property type="match status" value="1"/>
</dbReference>
<comment type="caution">
    <text evidence="3">The sequence shown here is derived from an EMBL/GenBank/DDBJ whole genome shotgun (WGS) entry which is preliminary data.</text>
</comment>
<dbReference type="SUPFAM" id="SSF55785">
    <property type="entry name" value="PYP-like sensor domain (PAS domain)"/>
    <property type="match status" value="1"/>
</dbReference>
<dbReference type="Gene3D" id="3.30.450.40">
    <property type="match status" value="1"/>
</dbReference>
<dbReference type="InterPro" id="IPR001932">
    <property type="entry name" value="PPM-type_phosphatase-like_dom"/>
</dbReference>
<organism evidence="3 4">
    <name type="scientific">Actinomadura violacea</name>
    <dbReference type="NCBI Taxonomy" id="2819934"/>
    <lineage>
        <taxon>Bacteria</taxon>
        <taxon>Bacillati</taxon>
        <taxon>Actinomycetota</taxon>
        <taxon>Actinomycetes</taxon>
        <taxon>Streptosporangiales</taxon>
        <taxon>Thermomonosporaceae</taxon>
        <taxon>Actinomadura</taxon>
    </lineage>
</organism>
<dbReference type="InterPro" id="IPR036457">
    <property type="entry name" value="PPM-type-like_dom_sf"/>
</dbReference>
<dbReference type="SMART" id="SM00091">
    <property type="entry name" value="PAS"/>
    <property type="match status" value="2"/>
</dbReference>
<dbReference type="PROSITE" id="PS50112">
    <property type="entry name" value="PAS"/>
    <property type="match status" value="1"/>
</dbReference>
<dbReference type="InterPro" id="IPR013655">
    <property type="entry name" value="PAS_fold_3"/>
</dbReference>
<name>A0ABS3RN52_9ACTN</name>
<reference evidence="3 4" key="1">
    <citation type="submission" date="2021-03" db="EMBL/GenBank/DDBJ databases">
        <title>Actinomadura violae sp. nov., isolated from lichen in Thailand.</title>
        <authorList>
            <person name="Kanchanasin P."/>
            <person name="Saeng-In P."/>
            <person name="Phongsopitanun W."/>
            <person name="Yuki M."/>
            <person name="Kudo T."/>
            <person name="Ohkuma M."/>
            <person name="Tanasupawat S."/>
        </authorList>
    </citation>
    <scope>NUCLEOTIDE SEQUENCE [LARGE SCALE GENOMIC DNA]</scope>
    <source>
        <strain evidence="3 4">LCR2-06</strain>
    </source>
</reference>
<gene>
    <name evidence="3" type="ORF">J4709_11480</name>
</gene>
<dbReference type="SUPFAM" id="SSF55781">
    <property type="entry name" value="GAF domain-like"/>
    <property type="match status" value="1"/>
</dbReference>
<dbReference type="NCBIfam" id="TIGR00229">
    <property type="entry name" value="sensory_box"/>
    <property type="match status" value="1"/>
</dbReference>
<evidence type="ECO:0000256" key="1">
    <source>
        <dbReference type="ARBA" id="ARBA00022801"/>
    </source>
</evidence>
<dbReference type="Gene3D" id="3.30.450.20">
    <property type="entry name" value="PAS domain"/>
    <property type="match status" value="2"/>
</dbReference>
<accession>A0ABS3RN52</accession>
<dbReference type="InterPro" id="IPR000014">
    <property type="entry name" value="PAS"/>
</dbReference>
<dbReference type="Pfam" id="PF08448">
    <property type="entry name" value="PAS_4"/>
    <property type="match status" value="1"/>
</dbReference>
<dbReference type="Pfam" id="PF08447">
    <property type="entry name" value="PAS_3"/>
    <property type="match status" value="1"/>
</dbReference>
<keyword evidence="1" id="KW-0378">Hydrolase</keyword>
<dbReference type="PANTHER" id="PTHR43156:SF2">
    <property type="entry name" value="STAGE II SPORULATION PROTEIN E"/>
    <property type="match status" value="1"/>
</dbReference>
<evidence type="ECO:0000313" key="3">
    <source>
        <dbReference type="EMBL" id="MBO2458189.1"/>
    </source>
</evidence>
<dbReference type="CDD" id="cd00130">
    <property type="entry name" value="PAS"/>
    <property type="match status" value="1"/>
</dbReference>
<evidence type="ECO:0000259" key="2">
    <source>
        <dbReference type="PROSITE" id="PS50112"/>
    </source>
</evidence>
<dbReference type="Gene3D" id="3.60.40.10">
    <property type="entry name" value="PPM-type phosphatase domain"/>
    <property type="match status" value="1"/>
</dbReference>
<dbReference type="InterPro" id="IPR029016">
    <property type="entry name" value="GAF-like_dom_sf"/>
</dbReference>
<evidence type="ECO:0000313" key="4">
    <source>
        <dbReference type="Proteomes" id="UP000680206"/>
    </source>
</evidence>
<sequence>MEDACGEGTGRLAVEVFDSVPVAVALTTGQDHRLAYTNLAYRAAFGDRPLGEPISEVFGDLLQRDYFDLFDRVLATGEPVTLTETPVNLPFPDTGDEERSFSFSLSRVAQELSGVPVLAVDVTGEVAAARRAAHTAGQQRRILRRYQSLVQVSAQIVWVTDPAGELIEPSPGWERVTGQSWEEYRGTGWARALHPDDREPTIRSFDQARWQRRPRRHVSRLRTKEGEYRHFEINAAPVYENDVVVEWVGTYTDIEEQWQRHRRQELLDRAATATAEHTGLAEIFGAIADVLVPALVDGCGMHLLSGFSDRPEGAPIVAKRVAALARDGLAPNPPLVETQFAADSGFTRAVERRRPLLRTFPPGEPPAGLLPEGSMAWLTEAAANSVVLLPVMVDGTVAAVVTAATCGDRPRLSPGDVDLIDHMFEHTHNALSKAVHFQRTQQVALALQHSLLAEPPDHAGLRIVARYLPSPAAAEVGGDWYDSFVLPDGATVLAIGDAAGHNLDAAVQMSQMRNMLRALTVDRPDWPGEILRRLTIAMGALAPEATATCALARAEQPQPGRWQLNYASAGHPPPLLVTPDGNCRLLEEAANPLLGVVFDQPYHSAVEHLPPDSTVLMYTDGLVERPGEDLDQGLERLRGQASALARHPLDDFCDGILNNLLATTGTDDTALIALRVPTDSKPSA</sequence>
<dbReference type="Proteomes" id="UP000680206">
    <property type="component" value="Unassembled WGS sequence"/>
</dbReference>
<dbReference type="EMBL" id="JAGEPF010000006">
    <property type="protein sequence ID" value="MBO2458189.1"/>
    <property type="molecule type" value="Genomic_DNA"/>
</dbReference>
<protein>
    <submittedName>
        <fullName evidence="3">SpoIIE family protein phosphatase</fullName>
    </submittedName>
</protein>
<proteinExistence type="predicted"/>
<dbReference type="Pfam" id="PF07228">
    <property type="entry name" value="SpoIIE"/>
    <property type="match status" value="1"/>
</dbReference>
<dbReference type="InterPro" id="IPR013656">
    <property type="entry name" value="PAS_4"/>
</dbReference>
<dbReference type="InterPro" id="IPR052016">
    <property type="entry name" value="Bact_Sigma-Reg"/>
</dbReference>
<feature type="domain" description="PAS" evidence="2">
    <location>
        <begin position="142"/>
        <end position="208"/>
    </location>
</feature>
<dbReference type="InterPro" id="IPR035965">
    <property type="entry name" value="PAS-like_dom_sf"/>
</dbReference>
<dbReference type="PANTHER" id="PTHR43156">
    <property type="entry name" value="STAGE II SPORULATION PROTEIN E-RELATED"/>
    <property type="match status" value="1"/>
</dbReference>
<dbReference type="SUPFAM" id="SSF81606">
    <property type="entry name" value="PP2C-like"/>
    <property type="match status" value="1"/>
</dbReference>
<dbReference type="RefSeq" id="WP_208239951.1">
    <property type="nucleotide sequence ID" value="NZ_JAGEPF010000006.1"/>
</dbReference>
<keyword evidence="4" id="KW-1185">Reference proteome</keyword>